<dbReference type="Proteomes" id="UP001165064">
    <property type="component" value="Unassembled WGS sequence"/>
</dbReference>
<evidence type="ECO:0000313" key="1">
    <source>
        <dbReference type="EMBL" id="GMF01171.1"/>
    </source>
</evidence>
<sequence length="164" mass="17733">MSSSNSNSRSNSSSKSSSPSPHLLRSSSSRTISATAKRSPSILVTDARKNQIKAPFAGHRLQNIQRSVHNDRHGPSPLRQQRKTNRNGGSSSSSGGPPSSQPGFAQRMLRRTAPTKYSDISISNILSNISDVPSSRRREDDPNANTRTGPRMIPHRLCSTAETG</sequence>
<protein>
    <submittedName>
        <fullName evidence="1">Unnamed protein product</fullName>
    </submittedName>
</protein>
<accession>A0ACB5U3F9</accession>
<dbReference type="EMBL" id="BSXS01011734">
    <property type="protein sequence ID" value="GMF01171.1"/>
    <property type="molecule type" value="Genomic_DNA"/>
</dbReference>
<keyword evidence="2" id="KW-1185">Reference proteome</keyword>
<gene>
    <name evidence="1" type="ORF">Amon02_001118300</name>
</gene>
<comment type="caution">
    <text evidence="1">The sequence shown here is derived from an EMBL/GenBank/DDBJ whole genome shotgun (WGS) entry which is preliminary data.</text>
</comment>
<organism evidence="1 2">
    <name type="scientific">Ambrosiozyma monospora</name>
    <name type="common">Yeast</name>
    <name type="synonym">Endomycopsis monosporus</name>
    <dbReference type="NCBI Taxonomy" id="43982"/>
    <lineage>
        <taxon>Eukaryota</taxon>
        <taxon>Fungi</taxon>
        <taxon>Dikarya</taxon>
        <taxon>Ascomycota</taxon>
        <taxon>Saccharomycotina</taxon>
        <taxon>Pichiomycetes</taxon>
        <taxon>Pichiales</taxon>
        <taxon>Pichiaceae</taxon>
        <taxon>Ambrosiozyma</taxon>
    </lineage>
</organism>
<name>A0ACB5U3F9_AMBMO</name>
<proteinExistence type="predicted"/>
<reference evidence="1" key="1">
    <citation type="submission" date="2023-04" db="EMBL/GenBank/DDBJ databases">
        <title>Ambrosiozyma monospora NBRC 10751.</title>
        <authorList>
            <person name="Ichikawa N."/>
            <person name="Sato H."/>
            <person name="Tonouchi N."/>
        </authorList>
    </citation>
    <scope>NUCLEOTIDE SEQUENCE</scope>
    <source>
        <strain evidence="1">NBRC 10751</strain>
    </source>
</reference>
<evidence type="ECO:0000313" key="2">
    <source>
        <dbReference type="Proteomes" id="UP001165064"/>
    </source>
</evidence>